<proteinExistence type="inferred from homology"/>
<dbReference type="Proteomes" id="UP001173801">
    <property type="component" value="Unassembled WGS sequence"/>
</dbReference>
<dbReference type="InterPro" id="IPR015860">
    <property type="entry name" value="ABC_transpr_TagH-like"/>
</dbReference>
<keyword evidence="3" id="KW-0547">Nucleotide-binding</keyword>
<evidence type="ECO:0000313" key="6">
    <source>
        <dbReference type="EMBL" id="MDL0089939.1"/>
    </source>
</evidence>
<organism evidence="6 7">
    <name type="scientific">Campylobacter gastrosuis</name>
    <dbReference type="NCBI Taxonomy" id="2974576"/>
    <lineage>
        <taxon>Bacteria</taxon>
        <taxon>Pseudomonadati</taxon>
        <taxon>Campylobacterota</taxon>
        <taxon>Epsilonproteobacteria</taxon>
        <taxon>Campylobacterales</taxon>
        <taxon>Campylobacteraceae</taxon>
        <taxon>Campylobacter</taxon>
    </lineage>
</organism>
<reference evidence="6" key="1">
    <citation type="submission" date="2022-08" db="EMBL/GenBank/DDBJ databases">
        <authorList>
            <person name="Wang H."/>
        </authorList>
    </citation>
    <scope>NUCLEOTIDE SEQUENCE</scope>
    <source>
        <strain evidence="6">PS10</strain>
    </source>
</reference>
<dbReference type="CDD" id="cd03220">
    <property type="entry name" value="ABC_KpsT_Wzt"/>
    <property type="match status" value="1"/>
</dbReference>
<keyword evidence="7" id="KW-1185">Reference proteome</keyword>
<comment type="similarity">
    <text evidence="1">Belongs to the ABC transporter superfamily.</text>
</comment>
<dbReference type="EMBL" id="JANURM010000028">
    <property type="protein sequence ID" value="MDL0089939.1"/>
    <property type="molecule type" value="Genomic_DNA"/>
</dbReference>
<evidence type="ECO:0000259" key="5">
    <source>
        <dbReference type="PROSITE" id="PS50893"/>
    </source>
</evidence>
<dbReference type="SUPFAM" id="SSF52540">
    <property type="entry name" value="P-loop containing nucleoside triphosphate hydrolases"/>
    <property type="match status" value="1"/>
</dbReference>
<gene>
    <name evidence="6" type="ORF">NYG85_11285</name>
</gene>
<dbReference type="PANTHER" id="PTHR46743:SF2">
    <property type="entry name" value="TEICHOIC ACIDS EXPORT ATP-BINDING PROTEIN TAGH"/>
    <property type="match status" value="1"/>
</dbReference>
<protein>
    <submittedName>
        <fullName evidence="6">ABC transporter ATP-binding protein</fullName>
    </submittedName>
</protein>
<dbReference type="Gene3D" id="3.40.50.300">
    <property type="entry name" value="P-loop containing nucleotide triphosphate hydrolases"/>
    <property type="match status" value="1"/>
</dbReference>
<dbReference type="InterPro" id="IPR003439">
    <property type="entry name" value="ABC_transporter-like_ATP-bd"/>
</dbReference>
<dbReference type="PANTHER" id="PTHR46743">
    <property type="entry name" value="TEICHOIC ACIDS EXPORT ATP-BINDING PROTEIN TAGH"/>
    <property type="match status" value="1"/>
</dbReference>
<comment type="caution">
    <text evidence="6">The sequence shown here is derived from an EMBL/GenBank/DDBJ whole genome shotgun (WGS) entry which is preliminary data.</text>
</comment>
<accession>A0ABT7HSN6</accession>
<dbReference type="InterPro" id="IPR050683">
    <property type="entry name" value="Bact_Polysacc_Export_ATP-bd"/>
</dbReference>
<dbReference type="RefSeq" id="WP_284938715.1">
    <property type="nucleotide sequence ID" value="NZ_JANURM010000028.1"/>
</dbReference>
<dbReference type="SMART" id="SM00382">
    <property type="entry name" value="AAA"/>
    <property type="match status" value="1"/>
</dbReference>
<name>A0ABT7HSN6_9BACT</name>
<evidence type="ECO:0000256" key="1">
    <source>
        <dbReference type="ARBA" id="ARBA00005417"/>
    </source>
</evidence>
<dbReference type="PROSITE" id="PS50893">
    <property type="entry name" value="ABC_TRANSPORTER_2"/>
    <property type="match status" value="1"/>
</dbReference>
<feature type="domain" description="ABC transporter" evidence="5">
    <location>
        <begin position="2"/>
        <end position="216"/>
    </location>
</feature>
<keyword evidence="2" id="KW-0813">Transport</keyword>
<evidence type="ECO:0000256" key="3">
    <source>
        <dbReference type="ARBA" id="ARBA00022741"/>
    </source>
</evidence>
<dbReference type="InterPro" id="IPR027417">
    <property type="entry name" value="P-loop_NTPase"/>
</dbReference>
<sequence length="218" mass="24512">MINFNHATKYFNTKNGKKYILNDVSLSIKEGKNIAILGKNGAGKTTFLKLLGGVEYLNSGTIKCNKKFSWPMGFSGGFQGSMTGFQNVKFVSRIYGKSEEEIKNIVEFVKEFSDIGDYFYMPFKTYSSGMRGRLSFGLSLAFDFDYLLVDEALSVGDPSFNKKAKDAIFEKVKTSNTILVSHNVSVVREICNVGIFLKDGELKYFENIEEAINCYLNQ</sequence>
<dbReference type="Pfam" id="PF00005">
    <property type="entry name" value="ABC_tran"/>
    <property type="match status" value="1"/>
</dbReference>
<evidence type="ECO:0000313" key="7">
    <source>
        <dbReference type="Proteomes" id="UP001173801"/>
    </source>
</evidence>
<dbReference type="InterPro" id="IPR003593">
    <property type="entry name" value="AAA+_ATPase"/>
</dbReference>
<evidence type="ECO:0000256" key="2">
    <source>
        <dbReference type="ARBA" id="ARBA00022448"/>
    </source>
</evidence>
<keyword evidence="4 6" id="KW-0067">ATP-binding</keyword>
<reference evidence="6" key="2">
    <citation type="journal article" date="2023" name="Microorganisms">
        <title>Isolation and Genomic Characteristics of Cat-Borne Campylobacter felis sp. nov. and Sheep-Borne Campylobacter ovis sp. nov.</title>
        <authorList>
            <person name="Wang H."/>
            <person name="Li Y."/>
            <person name="Gu Y."/>
            <person name="Zhou G."/>
            <person name="Chen X."/>
            <person name="Zhang X."/>
            <person name="Shao Z."/>
            <person name="Zhang J."/>
            <person name="Zhang M."/>
        </authorList>
    </citation>
    <scope>NUCLEOTIDE SEQUENCE</scope>
    <source>
        <strain evidence="6">PS10</strain>
    </source>
</reference>
<evidence type="ECO:0000256" key="4">
    <source>
        <dbReference type="ARBA" id="ARBA00022840"/>
    </source>
</evidence>
<dbReference type="GO" id="GO:0005524">
    <property type="term" value="F:ATP binding"/>
    <property type="evidence" value="ECO:0007669"/>
    <property type="project" value="UniProtKB-KW"/>
</dbReference>